<sequence length="98" mass="9891">MRVVVVEGAVGGMGGVGLVVVVVPVFGLVRGREEGHFAGGGVDGGVDGGGFRVVAGEDEDVCFFTLPPGPKPRMERRASPGIVSALRIVQTGLCVSSV</sequence>
<evidence type="ECO:0000313" key="3">
    <source>
        <dbReference type="Proteomes" id="UP001172155"/>
    </source>
</evidence>
<evidence type="ECO:0000313" key="2">
    <source>
        <dbReference type="EMBL" id="KAK0751532.1"/>
    </source>
</evidence>
<evidence type="ECO:0000256" key="1">
    <source>
        <dbReference type="SAM" id="Phobius"/>
    </source>
</evidence>
<feature type="transmembrane region" description="Helical" evidence="1">
    <location>
        <begin position="12"/>
        <end position="29"/>
    </location>
</feature>
<dbReference type="AlphaFoldDB" id="A0AA40KAI6"/>
<organism evidence="2 3">
    <name type="scientific">Schizothecium vesticola</name>
    <dbReference type="NCBI Taxonomy" id="314040"/>
    <lineage>
        <taxon>Eukaryota</taxon>
        <taxon>Fungi</taxon>
        <taxon>Dikarya</taxon>
        <taxon>Ascomycota</taxon>
        <taxon>Pezizomycotina</taxon>
        <taxon>Sordariomycetes</taxon>
        <taxon>Sordariomycetidae</taxon>
        <taxon>Sordariales</taxon>
        <taxon>Schizotheciaceae</taxon>
        <taxon>Schizothecium</taxon>
    </lineage>
</organism>
<keyword evidence="1" id="KW-1133">Transmembrane helix</keyword>
<keyword evidence="1" id="KW-0812">Transmembrane</keyword>
<name>A0AA40KAI6_9PEZI</name>
<comment type="caution">
    <text evidence="2">The sequence shown here is derived from an EMBL/GenBank/DDBJ whole genome shotgun (WGS) entry which is preliminary data.</text>
</comment>
<protein>
    <submittedName>
        <fullName evidence="2">Uncharacterized protein</fullName>
    </submittedName>
</protein>
<reference evidence="2" key="1">
    <citation type="submission" date="2023-06" db="EMBL/GenBank/DDBJ databases">
        <title>Genome-scale phylogeny and comparative genomics of the fungal order Sordariales.</title>
        <authorList>
            <consortium name="Lawrence Berkeley National Laboratory"/>
            <person name="Hensen N."/>
            <person name="Bonometti L."/>
            <person name="Westerberg I."/>
            <person name="Brannstrom I.O."/>
            <person name="Guillou S."/>
            <person name="Cros-Aarteil S."/>
            <person name="Calhoun S."/>
            <person name="Haridas S."/>
            <person name="Kuo A."/>
            <person name="Mondo S."/>
            <person name="Pangilinan J."/>
            <person name="Riley R."/>
            <person name="LaButti K."/>
            <person name="Andreopoulos B."/>
            <person name="Lipzen A."/>
            <person name="Chen C."/>
            <person name="Yanf M."/>
            <person name="Daum C."/>
            <person name="Ng V."/>
            <person name="Clum A."/>
            <person name="Steindorff A."/>
            <person name="Ohm R."/>
            <person name="Martin F."/>
            <person name="Silar P."/>
            <person name="Natvig D."/>
            <person name="Lalanne C."/>
            <person name="Gautier V."/>
            <person name="Ament-velasquez S.L."/>
            <person name="Kruys A."/>
            <person name="Hutchinson M.I."/>
            <person name="Powell A.J."/>
            <person name="Barry K."/>
            <person name="Miller A.N."/>
            <person name="Grigoriev I.V."/>
            <person name="Debuchy R."/>
            <person name="Gladieux P."/>
            <person name="Thoren M.H."/>
            <person name="Johannesson H."/>
        </authorList>
    </citation>
    <scope>NUCLEOTIDE SEQUENCE</scope>
    <source>
        <strain evidence="2">SMH3187-1</strain>
    </source>
</reference>
<proteinExistence type="predicted"/>
<keyword evidence="1" id="KW-0472">Membrane</keyword>
<gene>
    <name evidence="2" type="ORF">B0T18DRAFT_402726</name>
</gene>
<dbReference type="Proteomes" id="UP001172155">
    <property type="component" value="Unassembled WGS sequence"/>
</dbReference>
<dbReference type="EMBL" id="JAUKUD010000002">
    <property type="protein sequence ID" value="KAK0751532.1"/>
    <property type="molecule type" value="Genomic_DNA"/>
</dbReference>
<accession>A0AA40KAI6</accession>
<keyword evidence="3" id="KW-1185">Reference proteome</keyword>